<protein>
    <recommendedName>
        <fullName evidence="4">Antitoxin</fullName>
    </recommendedName>
</protein>
<gene>
    <name evidence="2" type="ORF">F959_01647</name>
</gene>
<dbReference type="RefSeq" id="WP_004879003.1">
    <property type="nucleotide sequence ID" value="NZ_AKIQ01000062.1"/>
</dbReference>
<dbReference type="Proteomes" id="UP000018445">
    <property type="component" value="Unassembled WGS sequence"/>
</dbReference>
<comment type="similarity">
    <text evidence="1">Belongs to the phD/YefM antitoxin family.</text>
</comment>
<name>N8ZZ76_ACIVR</name>
<dbReference type="OrthoDB" id="5297687at2"/>
<evidence type="ECO:0008006" key="4">
    <source>
        <dbReference type="Google" id="ProtNLM"/>
    </source>
</evidence>
<dbReference type="eggNOG" id="COG2161">
    <property type="taxonomic scope" value="Bacteria"/>
</dbReference>
<dbReference type="AlphaFoldDB" id="N8ZZ76"/>
<accession>N8ZZ76</accession>
<dbReference type="PATRIC" id="fig|1191460.12.peg.1632"/>
<comment type="caution">
    <text evidence="2">The sequence shown here is derived from an EMBL/GenBank/DDBJ whole genome shotgun (WGS) entry which is preliminary data.</text>
</comment>
<dbReference type="HOGENOM" id="CLU_171850_1_0_6"/>
<evidence type="ECO:0000256" key="1">
    <source>
        <dbReference type="ARBA" id="ARBA00009981"/>
    </source>
</evidence>
<dbReference type="InterPro" id="IPR036165">
    <property type="entry name" value="YefM-like_sf"/>
</dbReference>
<proteinExistence type="inferred from homology"/>
<evidence type="ECO:0000313" key="2">
    <source>
        <dbReference type="EMBL" id="ENV36840.1"/>
    </source>
</evidence>
<dbReference type="EMBL" id="APPO01000013">
    <property type="protein sequence ID" value="ENV36840.1"/>
    <property type="molecule type" value="Genomic_DNA"/>
</dbReference>
<dbReference type="SUPFAM" id="SSF143120">
    <property type="entry name" value="YefM-like"/>
    <property type="match status" value="1"/>
</dbReference>
<organism evidence="2 3">
    <name type="scientific">Acinetobacter venetianus (strain ATCC 31012 / DSM 23050 / BCRC 14357 / CCUG 45561 / CIP 110063 / KCTC 2702 / LMG 19082 / RAG-1)</name>
    <dbReference type="NCBI Taxonomy" id="1191460"/>
    <lineage>
        <taxon>Bacteria</taxon>
        <taxon>Pseudomonadati</taxon>
        <taxon>Pseudomonadota</taxon>
        <taxon>Gammaproteobacteria</taxon>
        <taxon>Moraxellales</taxon>
        <taxon>Moraxellaceae</taxon>
        <taxon>Acinetobacter</taxon>
    </lineage>
</organism>
<sequence>MNHIIHSRFVASVSDLKKNPMEVVGNGFGEAVAILNRNNPAFYCVPAAMYEKLMDLIEDKELIALAEQVDTQETIKVSINDLRTRVLKERTEEIR</sequence>
<dbReference type="GeneID" id="58194524"/>
<keyword evidence="3" id="KW-1185">Reference proteome</keyword>
<evidence type="ECO:0000313" key="3">
    <source>
        <dbReference type="Proteomes" id="UP000018445"/>
    </source>
</evidence>
<reference evidence="2 3" key="1">
    <citation type="submission" date="2013-02" db="EMBL/GenBank/DDBJ databases">
        <title>The Genome Sequence of Acinetobacter venetianus CIP 110063.</title>
        <authorList>
            <consortium name="The Broad Institute Genome Sequencing Platform"/>
            <consortium name="The Broad Institute Genome Sequencing Center for Infectious Disease"/>
            <person name="Cerqueira G."/>
            <person name="Feldgarden M."/>
            <person name="Courvalin P."/>
            <person name="Perichon B."/>
            <person name="Grillot-Courvalin C."/>
            <person name="Clermont D."/>
            <person name="Rocha E."/>
            <person name="Yoon E.-J."/>
            <person name="Nemec A."/>
            <person name="Walker B."/>
            <person name="Young S.K."/>
            <person name="Zeng Q."/>
            <person name="Gargeya S."/>
            <person name="Fitzgerald M."/>
            <person name="Haas B."/>
            <person name="Abouelleil A."/>
            <person name="Alvarado L."/>
            <person name="Arachchi H.M."/>
            <person name="Berlin A.M."/>
            <person name="Chapman S.B."/>
            <person name="Dewar J."/>
            <person name="Goldberg J."/>
            <person name="Griggs A."/>
            <person name="Gujja S."/>
            <person name="Hansen M."/>
            <person name="Howarth C."/>
            <person name="Imamovic A."/>
            <person name="Larimer J."/>
            <person name="McCowan C."/>
            <person name="Murphy C."/>
            <person name="Neiman D."/>
            <person name="Pearson M."/>
            <person name="Priest M."/>
            <person name="Roberts A."/>
            <person name="Saif S."/>
            <person name="Shea T."/>
            <person name="Sisk P."/>
            <person name="Sykes S."/>
            <person name="Wortman J."/>
            <person name="Nusbaum C."/>
            <person name="Birren B."/>
        </authorList>
    </citation>
    <scope>NUCLEOTIDE SEQUENCE [LARGE SCALE GENOMIC DNA]</scope>
    <source>
        <strain evidence="3">ATCC 31012 / DSM 23050 / BCRC 14357 / CCUG 45561 / CIP 110063 / KCTC 2702 / LMG 19082 / RAG-1</strain>
    </source>
</reference>